<dbReference type="Gene3D" id="2.60.40.790">
    <property type="match status" value="2"/>
</dbReference>
<dbReference type="InterPro" id="IPR008978">
    <property type="entry name" value="HSP20-like_chaperone"/>
</dbReference>
<feature type="domain" description="SHSP" evidence="1">
    <location>
        <begin position="138"/>
        <end position="226"/>
    </location>
</feature>
<dbReference type="InterPro" id="IPR001436">
    <property type="entry name" value="Alpha-crystallin/sHSP_animal"/>
</dbReference>
<dbReference type="PRINTS" id="PR00299">
    <property type="entry name" value="ACRYSTALLIN"/>
</dbReference>
<accession>A0ABM4CVY5</accession>
<proteinExistence type="predicted"/>
<evidence type="ECO:0000313" key="2">
    <source>
        <dbReference type="Proteomes" id="UP001652625"/>
    </source>
</evidence>
<reference evidence="3" key="1">
    <citation type="submission" date="2025-08" db="UniProtKB">
        <authorList>
            <consortium name="RefSeq"/>
        </authorList>
    </citation>
    <scope>IDENTIFICATION</scope>
</reference>
<dbReference type="GeneID" id="100199246"/>
<evidence type="ECO:0000313" key="3">
    <source>
        <dbReference type="RefSeq" id="XP_065666105.1"/>
    </source>
</evidence>
<sequence>MSLWHVPVHKYFPTDPFLDDIMEITFPPLRYYPLFDIGANVFPKKKTSKKEDGFYANLDVKHYKPEEVTLKVEGQTLEVSGKHRNENENGFECSEFHRKYTIPDDVDPTALTSNISQDGVLHIEAPKKLPAMPESGESTKETFKCALDVKGFKPEEISIQVKGRDLVVHGESKTENSGEHGLSFHHKQFTRNISLPDDVDPARLSSRFTKDSKLTIEAPRDQAQAPLKLEIKMEE</sequence>
<dbReference type="SUPFAM" id="SSF49764">
    <property type="entry name" value="HSP20-like chaperones"/>
    <property type="match status" value="2"/>
</dbReference>
<dbReference type="Pfam" id="PF00011">
    <property type="entry name" value="HSP20"/>
    <property type="match status" value="2"/>
</dbReference>
<dbReference type="CDD" id="cd06526">
    <property type="entry name" value="metazoan_ACD"/>
    <property type="match status" value="2"/>
</dbReference>
<dbReference type="RefSeq" id="XP_065666105.1">
    <property type="nucleotide sequence ID" value="XM_065810033.1"/>
</dbReference>
<feature type="domain" description="SHSP" evidence="1">
    <location>
        <begin position="49"/>
        <end position="132"/>
    </location>
</feature>
<dbReference type="PANTHER" id="PTHR45640:SF26">
    <property type="entry name" value="RE23625P"/>
    <property type="match status" value="1"/>
</dbReference>
<name>A0ABM4CVY5_HYDVU</name>
<gene>
    <name evidence="3" type="primary">LOC100199246</name>
</gene>
<dbReference type="PANTHER" id="PTHR45640">
    <property type="entry name" value="HEAT SHOCK PROTEIN HSP-12.2-RELATED"/>
    <property type="match status" value="1"/>
</dbReference>
<keyword evidence="2" id="KW-1185">Reference proteome</keyword>
<organism evidence="2 3">
    <name type="scientific">Hydra vulgaris</name>
    <name type="common">Hydra</name>
    <name type="synonym">Hydra attenuata</name>
    <dbReference type="NCBI Taxonomy" id="6087"/>
    <lineage>
        <taxon>Eukaryota</taxon>
        <taxon>Metazoa</taxon>
        <taxon>Cnidaria</taxon>
        <taxon>Hydrozoa</taxon>
        <taxon>Hydroidolina</taxon>
        <taxon>Anthoathecata</taxon>
        <taxon>Aplanulata</taxon>
        <taxon>Hydridae</taxon>
        <taxon>Hydra</taxon>
    </lineage>
</organism>
<dbReference type="Proteomes" id="UP001652625">
    <property type="component" value="Chromosome 11"/>
</dbReference>
<evidence type="ECO:0000259" key="1">
    <source>
        <dbReference type="Pfam" id="PF00011"/>
    </source>
</evidence>
<protein>
    <submittedName>
        <fullName evidence="3">Alpha-crystallin B chain</fullName>
    </submittedName>
</protein>
<dbReference type="InterPro" id="IPR002068">
    <property type="entry name" value="A-crystallin/Hsp20_dom"/>
</dbReference>